<dbReference type="GO" id="GO:0005886">
    <property type="term" value="C:plasma membrane"/>
    <property type="evidence" value="ECO:0007669"/>
    <property type="project" value="TreeGrafter"/>
</dbReference>
<protein>
    <submittedName>
        <fullName evidence="3">Allantoin permease</fullName>
    </submittedName>
</protein>
<dbReference type="PANTHER" id="PTHR30569">
    <property type="entry name" value="CYTOSINE TRANSPORTER CODB"/>
    <property type="match status" value="1"/>
</dbReference>
<feature type="transmembrane region" description="Helical" evidence="2">
    <location>
        <begin position="430"/>
        <end position="450"/>
    </location>
</feature>
<feature type="transmembrane region" description="Helical" evidence="2">
    <location>
        <begin position="390"/>
        <end position="410"/>
    </location>
</feature>
<keyword evidence="2" id="KW-0472">Membrane</keyword>
<reference evidence="3 4" key="1">
    <citation type="submission" date="2019-11" db="EMBL/GenBank/DDBJ databases">
        <authorList>
            <person name="Li J."/>
        </authorList>
    </citation>
    <scope>NUCLEOTIDE SEQUENCE [LARGE SCALE GENOMIC DNA]</scope>
    <source>
        <strain evidence="3 4">MF47</strain>
    </source>
</reference>
<evidence type="ECO:0000256" key="2">
    <source>
        <dbReference type="SAM" id="Phobius"/>
    </source>
</evidence>
<dbReference type="InterPro" id="IPR030191">
    <property type="entry name" value="CodB"/>
</dbReference>
<keyword evidence="2" id="KW-1133">Transmembrane helix</keyword>
<feature type="transmembrane region" description="Helical" evidence="2">
    <location>
        <begin position="46"/>
        <end position="66"/>
    </location>
</feature>
<feature type="compositionally biased region" description="Basic and acidic residues" evidence="1">
    <location>
        <begin position="15"/>
        <end position="34"/>
    </location>
</feature>
<keyword evidence="4" id="KW-1185">Reference proteome</keyword>
<organism evidence="3 4">
    <name type="scientific">Aeromicrobium yanjiei</name>
    <dbReference type="NCBI Taxonomy" id="2662028"/>
    <lineage>
        <taxon>Bacteria</taxon>
        <taxon>Bacillati</taxon>
        <taxon>Actinomycetota</taxon>
        <taxon>Actinomycetes</taxon>
        <taxon>Propionibacteriales</taxon>
        <taxon>Nocardioidaceae</taxon>
        <taxon>Aeromicrobium</taxon>
    </lineage>
</organism>
<proteinExistence type="predicted"/>
<feature type="transmembrane region" description="Helical" evidence="2">
    <location>
        <begin position="152"/>
        <end position="176"/>
    </location>
</feature>
<feature type="transmembrane region" description="Helical" evidence="2">
    <location>
        <begin position="78"/>
        <end position="100"/>
    </location>
</feature>
<dbReference type="EMBL" id="CP045737">
    <property type="protein sequence ID" value="QGG41827.1"/>
    <property type="molecule type" value="Genomic_DNA"/>
</dbReference>
<feature type="transmembrane region" description="Helical" evidence="2">
    <location>
        <begin position="120"/>
        <end position="140"/>
    </location>
</feature>
<dbReference type="PANTHER" id="PTHR30569:SF0">
    <property type="entry name" value="CYTOSINE PERMEASE"/>
    <property type="match status" value="1"/>
</dbReference>
<feature type="transmembrane region" description="Helical" evidence="2">
    <location>
        <begin position="182"/>
        <end position="203"/>
    </location>
</feature>
<dbReference type="AlphaFoldDB" id="A0A5Q2MFA4"/>
<dbReference type="Gene3D" id="1.10.4160.10">
    <property type="entry name" value="Hydantoin permease"/>
    <property type="match status" value="1"/>
</dbReference>
<dbReference type="GO" id="GO:0015209">
    <property type="term" value="F:cytosine transmembrane transporter activity"/>
    <property type="evidence" value="ECO:0007669"/>
    <property type="project" value="InterPro"/>
</dbReference>
<feature type="region of interest" description="Disordered" evidence="1">
    <location>
        <begin position="1"/>
        <end position="34"/>
    </location>
</feature>
<name>A0A5Q2MFA4_9ACTN</name>
<feature type="transmembrane region" description="Helical" evidence="2">
    <location>
        <begin position="360"/>
        <end position="378"/>
    </location>
</feature>
<dbReference type="RefSeq" id="WP_153653093.1">
    <property type="nucleotide sequence ID" value="NZ_CP045737.1"/>
</dbReference>
<feature type="transmembrane region" description="Helical" evidence="2">
    <location>
        <begin position="462"/>
        <end position="481"/>
    </location>
</feature>
<evidence type="ECO:0000313" key="3">
    <source>
        <dbReference type="EMBL" id="QGG41827.1"/>
    </source>
</evidence>
<feature type="transmembrane region" description="Helical" evidence="2">
    <location>
        <begin position="285"/>
        <end position="303"/>
    </location>
</feature>
<evidence type="ECO:0000313" key="4">
    <source>
        <dbReference type="Proteomes" id="UP000392064"/>
    </source>
</evidence>
<gene>
    <name evidence="3" type="ORF">GEV26_10880</name>
</gene>
<evidence type="ECO:0000256" key="1">
    <source>
        <dbReference type="SAM" id="MobiDB-lite"/>
    </source>
</evidence>
<dbReference type="Proteomes" id="UP000392064">
    <property type="component" value="Chromosome"/>
</dbReference>
<feature type="transmembrane region" description="Helical" evidence="2">
    <location>
        <begin position="224"/>
        <end position="243"/>
    </location>
</feature>
<feature type="transmembrane region" description="Helical" evidence="2">
    <location>
        <begin position="309"/>
        <end position="332"/>
    </location>
</feature>
<keyword evidence="2" id="KW-0812">Transmembrane</keyword>
<accession>A0A5Q2MFA4</accession>
<dbReference type="KEGG" id="aef:GEV26_10880"/>
<sequence length="558" mass="60322">MNARTESVGGESDETSEHSHQAGKNSKGEKTEDYTARYTPRSYRRWGTASVATTALGGMAYLADFAIGASIGIAHGTINALVAIVVAAVIIFITALPLAYYSARFNIDLDLVTRGSGFGYYGSVLTAAIFGSYTFIFFALEGSIMAQGLRLGLHVPLWLGYLLSTLIVIPLIIYGMNTLTKVQLWTTPLWLFLMIAPVVYLAVSHPSSVSDFFSYAGESGNEKLSFASVMLGAGVVLSLIAQIGEQNDVLRFMPARTEENKRAWWLAVVLAGPGWVLLAILKQALGVFLAVYVLATVSPTVAAEPVEQFRAAFLTAVPAWLAITLAVILVVISQIKINVVNAYSGSLAWTNAYTRVTKHYPGRLVFLALNLAVALALMEGDMFSVLNDILGFYANCGIAWIVTVGADIIINKMILKLSPMEPEYRRTMLYAVNPVGVGSFLLATGLSWAVYFGALGGGIKPYSAIVAVVVALVATPLLAVLTKGRYYLKRTDDGLAEPRFDAQGNPSSGDYVCHVCHEVFERPDMMSCPTHGEPICSLCLATDRHRQHVEFATRVATR</sequence>